<keyword evidence="1" id="KW-0472">Membrane</keyword>
<dbReference type="STRING" id="478744.SAMN05444359_103213"/>
<sequence length="219" mass="25383">MSGQHYSQLYRQLREVDPKDYQRIIRMYEEREREIGLLDVVEHFELTVSYVDALFETGAYRQHLLMVEPVIAASITHNFREAPGVEGEVFQHLLFKKAVSCFRLRQYPEAIHISQELIRIDPDRELYPRFLRASLFKAQSGVLQLGRGAFIFCILLAAAIITFDLLFVHAFYPTYVSLMQSLTVIAFLTGLLLLAGAYLWAWYRANRRAAGFRSKEGNK</sequence>
<feature type="transmembrane region" description="Helical" evidence="1">
    <location>
        <begin position="149"/>
        <end position="172"/>
    </location>
</feature>
<evidence type="ECO:0000313" key="3">
    <source>
        <dbReference type="Proteomes" id="UP000199021"/>
    </source>
</evidence>
<protein>
    <recommendedName>
        <fullName evidence="4">Tetratricopeptide repeat-containing protein</fullName>
    </recommendedName>
</protein>
<proteinExistence type="predicted"/>
<evidence type="ECO:0000256" key="1">
    <source>
        <dbReference type="SAM" id="Phobius"/>
    </source>
</evidence>
<dbReference type="AlphaFoldDB" id="A0A1H9BPI5"/>
<keyword evidence="1" id="KW-0812">Transmembrane</keyword>
<dbReference type="EMBL" id="FOFB01000003">
    <property type="protein sequence ID" value="SEP90852.1"/>
    <property type="molecule type" value="Genomic_DNA"/>
</dbReference>
<name>A0A1H9BPI5_9BACT</name>
<accession>A0A1H9BPI5</accession>
<keyword evidence="1" id="KW-1133">Transmembrane helix</keyword>
<gene>
    <name evidence="2" type="ORF">SAMN05444359_103213</name>
</gene>
<dbReference type="Proteomes" id="UP000199021">
    <property type="component" value="Unassembled WGS sequence"/>
</dbReference>
<reference evidence="3" key="1">
    <citation type="submission" date="2016-10" db="EMBL/GenBank/DDBJ databases">
        <authorList>
            <person name="Varghese N."/>
            <person name="Submissions S."/>
        </authorList>
    </citation>
    <scope>NUCLEOTIDE SEQUENCE [LARGE SCALE GENOMIC DNA]</scope>
    <source>
        <strain evidence="3">DSM 24740</strain>
    </source>
</reference>
<evidence type="ECO:0008006" key="4">
    <source>
        <dbReference type="Google" id="ProtNLM"/>
    </source>
</evidence>
<organism evidence="2 3">
    <name type="scientific">Neolewinella agarilytica</name>
    <dbReference type="NCBI Taxonomy" id="478744"/>
    <lineage>
        <taxon>Bacteria</taxon>
        <taxon>Pseudomonadati</taxon>
        <taxon>Bacteroidota</taxon>
        <taxon>Saprospiria</taxon>
        <taxon>Saprospirales</taxon>
        <taxon>Lewinellaceae</taxon>
        <taxon>Neolewinella</taxon>
    </lineage>
</organism>
<dbReference type="OrthoDB" id="1492921at2"/>
<dbReference type="InParanoid" id="A0A1H9BPI5"/>
<feature type="transmembrane region" description="Helical" evidence="1">
    <location>
        <begin position="178"/>
        <end position="203"/>
    </location>
</feature>
<evidence type="ECO:0000313" key="2">
    <source>
        <dbReference type="EMBL" id="SEP90852.1"/>
    </source>
</evidence>
<keyword evidence="3" id="KW-1185">Reference proteome</keyword>
<dbReference type="RefSeq" id="WP_090165731.1">
    <property type="nucleotide sequence ID" value="NZ_FOFB01000003.1"/>
</dbReference>